<evidence type="ECO:0000313" key="6">
    <source>
        <dbReference type="Proteomes" id="UP001562354"/>
    </source>
</evidence>
<comment type="subunit">
    <text evidence="2">Monomer.</text>
</comment>
<dbReference type="RefSeq" id="XP_069200063.1">
    <property type="nucleotide sequence ID" value="XM_069347186.1"/>
</dbReference>
<dbReference type="SUPFAM" id="SSF50129">
    <property type="entry name" value="GroES-like"/>
    <property type="match status" value="1"/>
</dbReference>
<dbReference type="PANTHER" id="PTHR43482">
    <property type="entry name" value="PROTEIN AST1-RELATED"/>
    <property type="match status" value="1"/>
</dbReference>
<comment type="similarity">
    <text evidence="1">Belongs to the zinc-containing alcohol dehydrogenase family.</text>
</comment>
<dbReference type="SUPFAM" id="SSF51735">
    <property type="entry name" value="NAD(P)-binding Rossmann-fold domains"/>
    <property type="match status" value="1"/>
</dbReference>
<dbReference type="PANTHER" id="PTHR43482:SF2">
    <property type="entry name" value="ZINC-BINDING DEHYDROGENASE FAMILY, PUTATIVE (AFU_ORTHOLOGUE AFUA_3G15030)-RELATED"/>
    <property type="match status" value="1"/>
</dbReference>
<dbReference type="GeneID" id="95980824"/>
<reference evidence="5 6" key="1">
    <citation type="submission" date="2024-07" db="EMBL/GenBank/DDBJ databases">
        <title>Draft sequence of the Neodothiora populina.</title>
        <authorList>
            <person name="Drown D.D."/>
            <person name="Schuette U.S."/>
            <person name="Buechlein A.B."/>
            <person name="Rusch D.R."/>
            <person name="Winton L.W."/>
            <person name="Adams G.A."/>
        </authorList>
    </citation>
    <scope>NUCLEOTIDE SEQUENCE [LARGE SCALE GENOMIC DNA]</scope>
    <source>
        <strain evidence="5 6">CPC 39397</strain>
    </source>
</reference>
<dbReference type="InterPro" id="IPR011032">
    <property type="entry name" value="GroES-like_sf"/>
</dbReference>
<accession>A0ABR3PCU7</accession>
<dbReference type="InterPro" id="IPR036291">
    <property type="entry name" value="NAD(P)-bd_dom_sf"/>
</dbReference>
<name>A0ABR3PCU7_9PEZI</name>
<sequence>MAFIPSSQRALSLPAIRQKYQLEVGHPVPAIRDEHEILVKTEVIGLNPIDWKAPDFGFGIPVLPYIPGRELVGHVGHSAPNSTSLFSSRVKHGDRVAVISTDYRDLRKATYQDYVISSHFNVARLPEHISSEQGAAVGVAFVTSALALGICLGLDFSNVADGPDLLDIVRSIDPDRLPSDVQEECLSGIETHERPQKGDWIAIWGGSSTCAYMINQLSRSVGLRTILVLDTQKHGHYLASDPALHADFIVDSADPQRATEIIRSVTDGKLRFAIDTIGRSTSELLAQSLQAYSADLEVRAQTPPGTPPSDAVDKASIPQRSHLTGLAALPKKPTGAVLHSVPVKLFHDIPEVGEALVAWLERLLDSRQLLPPRILGVVEGLEGINDGLDRMRRGEISGGRLVARIR</sequence>
<keyword evidence="6" id="KW-1185">Reference proteome</keyword>
<keyword evidence="3" id="KW-0560">Oxidoreductase</keyword>
<dbReference type="Proteomes" id="UP001562354">
    <property type="component" value="Unassembled WGS sequence"/>
</dbReference>
<evidence type="ECO:0000256" key="2">
    <source>
        <dbReference type="ARBA" id="ARBA00011245"/>
    </source>
</evidence>
<dbReference type="Pfam" id="PF08240">
    <property type="entry name" value="ADH_N"/>
    <property type="match status" value="1"/>
</dbReference>
<protein>
    <recommendedName>
        <fullName evidence="4">Alcohol dehydrogenase-like N-terminal domain-containing protein</fullName>
    </recommendedName>
</protein>
<dbReference type="Gene3D" id="3.90.180.10">
    <property type="entry name" value="Medium-chain alcohol dehydrogenases, catalytic domain"/>
    <property type="match status" value="1"/>
</dbReference>
<comment type="caution">
    <text evidence="5">The sequence shown here is derived from an EMBL/GenBank/DDBJ whole genome shotgun (WGS) entry which is preliminary data.</text>
</comment>
<gene>
    <name evidence="5" type="ORF">AAFC00_007125</name>
</gene>
<evidence type="ECO:0000313" key="5">
    <source>
        <dbReference type="EMBL" id="KAL1303788.1"/>
    </source>
</evidence>
<dbReference type="InterPro" id="IPR013154">
    <property type="entry name" value="ADH-like_N"/>
</dbReference>
<evidence type="ECO:0000259" key="4">
    <source>
        <dbReference type="Pfam" id="PF08240"/>
    </source>
</evidence>
<proteinExistence type="inferred from homology"/>
<evidence type="ECO:0000256" key="3">
    <source>
        <dbReference type="ARBA" id="ARBA00023002"/>
    </source>
</evidence>
<dbReference type="CDD" id="cd08249">
    <property type="entry name" value="enoyl_reductase_like"/>
    <property type="match status" value="1"/>
</dbReference>
<feature type="domain" description="Alcohol dehydrogenase-like N-terminal" evidence="4">
    <location>
        <begin position="34"/>
        <end position="99"/>
    </location>
</feature>
<dbReference type="EMBL" id="JBFMKM010000010">
    <property type="protein sequence ID" value="KAL1303788.1"/>
    <property type="molecule type" value="Genomic_DNA"/>
</dbReference>
<evidence type="ECO:0000256" key="1">
    <source>
        <dbReference type="ARBA" id="ARBA00008072"/>
    </source>
</evidence>
<dbReference type="Gene3D" id="3.40.50.720">
    <property type="entry name" value="NAD(P)-binding Rossmann-like Domain"/>
    <property type="match status" value="1"/>
</dbReference>
<dbReference type="InterPro" id="IPR047122">
    <property type="entry name" value="Trans-enoyl_RdTase-like"/>
</dbReference>
<organism evidence="5 6">
    <name type="scientific">Neodothiora populina</name>
    <dbReference type="NCBI Taxonomy" id="2781224"/>
    <lineage>
        <taxon>Eukaryota</taxon>
        <taxon>Fungi</taxon>
        <taxon>Dikarya</taxon>
        <taxon>Ascomycota</taxon>
        <taxon>Pezizomycotina</taxon>
        <taxon>Dothideomycetes</taxon>
        <taxon>Dothideomycetidae</taxon>
        <taxon>Dothideales</taxon>
        <taxon>Dothioraceae</taxon>
        <taxon>Neodothiora</taxon>
    </lineage>
</organism>
<dbReference type="InterPro" id="IPR052585">
    <property type="entry name" value="Lipid_raft_assoc_Zn_ADH"/>
</dbReference>